<dbReference type="Proteomes" id="UP000023152">
    <property type="component" value="Unassembled WGS sequence"/>
</dbReference>
<comment type="caution">
    <text evidence="1">The sequence shown here is derived from an EMBL/GenBank/DDBJ whole genome shotgun (WGS) entry which is preliminary data.</text>
</comment>
<protein>
    <submittedName>
        <fullName evidence="1">Uncharacterized protein</fullName>
    </submittedName>
</protein>
<name>X6LNK6_RETFI</name>
<sequence length="103" mass="12343">MWNHQIDANLIYVALKCYNGDIDKTIKSLFKFEQWKLQDNNEQKYKARINEFLKRRCCNHNINLFCIFICQAYNEKKVIEVAASETVNDCLPFIEKDKAQKQY</sequence>
<dbReference type="EMBL" id="ASPP01033926">
    <property type="protein sequence ID" value="ETO03204.1"/>
    <property type="molecule type" value="Genomic_DNA"/>
</dbReference>
<gene>
    <name evidence="1" type="ORF">RFI_34206</name>
</gene>
<organism evidence="1 2">
    <name type="scientific">Reticulomyxa filosa</name>
    <dbReference type="NCBI Taxonomy" id="46433"/>
    <lineage>
        <taxon>Eukaryota</taxon>
        <taxon>Sar</taxon>
        <taxon>Rhizaria</taxon>
        <taxon>Retaria</taxon>
        <taxon>Foraminifera</taxon>
        <taxon>Monothalamids</taxon>
        <taxon>Reticulomyxidae</taxon>
        <taxon>Reticulomyxa</taxon>
    </lineage>
</organism>
<evidence type="ECO:0000313" key="2">
    <source>
        <dbReference type="Proteomes" id="UP000023152"/>
    </source>
</evidence>
<reference evidence="1 2" key="1">
    <citation type="journal article" date="2013" name="Curr. Biol.">
        <title>The Genome of the Foraminiferan Reticulomyxa filosa.</title>
        <authorList>
            <person name="Glockner G."/>
            <person name="Hulsmann N."/>
            <person name="Schleicher M."/>
            <person name="Noegel A.A."/>
            <person name="Eichinger L."/>
            <person name="Gallinger C."/>
            <person name="Pawlowski J."/>
            <person name="Sierra R."/>
            <person name="Euteneuer U."/>
            <person name="Pillet L."/>
            <person name="Moustafa A."/>
            <person name="Platzer M."/>
            <person name="Groth M."/>
            <person name="Szafranski K."/>
            <person name="Schliwa M."/>
        </authorList>
    </citation>
    <scope>NUCLEOTIDE SEQUENCE [LARGE SCALE GENOMIC DNA]</scope>
</reference>
<proteinExistence type="predicted"/>
<keyword evidence="2" id="KW-1185">Reference proteome</keyword>
<evidence type="ECO:0000313" key="1">
    <source>
        <dbReference type="EMBL" id="ETO03204.1"/>
    </source>
</evidence>
<dbReference type="AlphaFoldDB" id="X6LNK6"/>
<accession>X6LNK6</accession>